<dbReference type="AlphaFoldDB" id="A0A3L6KZV4"/>
<reference evidence="1" key="1">
    <citation type="submission" date="2018-09" db="EMBL/GenBank/DDBJ databases">
        <title>whole genome sequence of T. equiperdum IVM-t1 strain.</title>
        <authorList>
            <person name="Suganuma K."/>
        </authorList>
    </citation>
    <scope>NUCLEOTIDE SEQUENCE [LARGE SCALE GENOMIC DNA]</scope>
    <source>
        <strain evidence="1">IVM-t1</strain>
    </source>
</reference>
<accession>A0A3L6KZV4</accession>
<dbReference type="InterPro" id="IPR046349">
    <property type="entry name" value="C1-like_sf"/>
</dbReference>
<dbReference type="Proteomes" id="UP000266743">
    <property type="component" value="Chromosome 10"/>
</dbReference>
<dbReference type="EMBL" id="QSBY01000010">
    <property type="protein sequence ID" value="RHW69328.1"/>
    <property type="molecule type" value="Genomic_DNA"/>
</dbReference>
<organism evidence="1">
    <name type="scientific">Trypanosoma brucei equiperdum</name>
    <dbReference type="NCBI Taxonomy" id="630700"/>
    <lineage>
        <taxon>Eukaryota</taxon>
        <taxon>Discoba</taxon>
        <taxon>Euglenozoa</taxon>
        <taxon>Kinetoplastea</taxon>
        <taxon>Metakinetoplastina</taxon>
        <taxon>Trypanosomatida</taxon>
        <taxon>Trypanosomatidae</taxon>
        <taxon>Trypanosoma</taxon>
    </lineage>
</organism>
<evidence type="ECO:0000313" key="1">
    <source>
        <dbReference type="EMBL" id="RHW69328.1"/>
    </source>
</evidence>
<protein>
    <submittedName>
        <fullName evidence="1">Uncharacterized protein</fullName>
    </submittedName>
</protein>
<sequence length="729" mass="80017">MLRHGSHPEHPMQAFPNPVAGLLCSICKASAHPSMTEWYHCAQEGCRYTLCRKCQEIDEQLFDTPQVVIRSPILAYDNMDVCLRTRPRNNAHVLCPLYPARLMVAVASARGSIDPTETYYRLGNGGWTNAAHVVRVVPSQQLIEELAGAHLVGGDCSPSDRMSLRDLLDCIDESFRLMEQRSPYGLVMASLIYYPLIQYCSDWGNVSSEGRVAFVRASLGFIHYVFHYVLDELNQWLENYDPMVKTTILSLYVELLGKSLTVARDLALSQAIALPSELGPLVVETARVIVELVPVLDNGRRHHIDMGKSSMRDPSVALHQRDFGEEQLRLLSCCQGIVETAGWLLLHVPLFTYGRSDILPFRVAVSFIPNSECLERLLCQVTTSALEKDATLQKRVHDLDVVEVAVSLAARASCAESQLAVFRVIAAVAHESPGNISQIAPLVIAPLIKLATKALNTLVANAAFDCFTELAYNEPRPNHHSCDVGNEETESPSLCSAVLHPNTAPYQTMHAYKIAGRQVLLCEYCSQTHLPAGSVPSMTPQRAHFHCYCRYCPNEHVTQTSRSPTVGPTSAIQLMINEGITHLMLFWLRCGEFAVANTVGRLSLKIAVPPEVIVTLYHALLRQSLVGYADAALAVAAQAYLPVVKEMQRRYPNAAISQYLSQESTSVGCKSLFADCTPGEDTDGNDVDGLSPSPDIALRSSDGGSVVSSVSPPVTDLFTMPNGYLNVAI</sequence>
<proteinExistence type="predicted"/>
<comment type="caution">
    <text evidence="1">The sequence shown here is derived from an EMBL/GenBank/DDBJ whole genome shotgun (WGS) entry which is preliminary data.</text>
</comment>
<dbReference type="SUPFAM" id="SSF57889">
    <property type="entry name" value="Cysteine-rich domain"/>
    <property type="match status" value="1"/>
</dbReference>
<gene>
    <name evidence="1" type="ORF">DPX39_100086000</name>
</gene>
<name>A0A3L6KZV4_9TRYP</name>